<evidence type="ECO:0000256" key="1">
    <source>
        <dbReference type="ARBA" id="ARBA00001849"/>
    </source>
</evidence>
<dbReference type="Gene3D" id="2.40.50.140">
    <property type="entry name" value="Nucleic acid-binding proteins"/>
    <property type="match status" value="2"/>
</dbReference>
<dbReference type="PROSITE" id="PS50126">
    <property type="entry name" value="S1"/>
    <property type="match status" value="1"/>
</dbReference>
<dbReference type="InterPro" id="IPR022966">
    <property type="entry name" value="RNase_II/R_CS"/>
</dbReference>
<evidence type="ECO:0000259" key="10">
    <source>
        <dbReference type="PROSITE" id="PS50926"/>
    </source>
</evidence>
<dbReference type="Pfam" id="PF08206">
    <property type="entry name" value="OB_RNB"/>
    <property type="match status" value="1"/>
</dbReference>
<dbReference type="NCBIfam" id="TIGR00358">
    <property type="entry name" value="3_prime_RNase"/>
    <property type="match status" value="1"/>
</dbReference>
<dbReference type="PANTHER" id="PTHR23355:SF9">
    <property type="entry name" value="DIS3-LIKE EXONUCLEASE 2"/>
    <property type="match status" value="1"/>
</dbReference>
<accession>A0ABR7NKT9</accession>
<comment type="subcellular location">
    <subcellularLocation>
        <location evidence="2 8">Cytoplasm</location>
    </subcellularLocation>
</comment>
<dbReference type="InterPro" id="IPR003029">
    <property type="entry name" value="S1_domain"/>
</dbReference>
<dbReference type="EMBL" id="JACRTB010000020">
    <property type="protein sequence ID" value="MBC8577024.1"/>
    <property type="molecule type" value="Genomic_DNA"/>
</dbReference>
<dbReference type="InterPro" id="IPR004476">
    <property type="entry name" value="RNase_II/RNase_R"/>
</dbReference>
<dbReference type="SMART" id="SM00955">
    <property type="entry name" value="RNB"/>
    <property type="match status" value="1"/>
</dbReference>
<dbReference type="InterPro" id="IPR001900">
    <property type="entry name" value="RNase_II/R"/>
</dbReference>
<dbReference type="SMART" id="SM00316">
    <property type="entry name" value="S1"/>
    <property type="match status" value="1"/>
</dbReference>
<feature type="domain" description="S1 motif" evidence="9">
    <location>
        <begin position="621"/>
        <end position="699"/>
    </location>
</feature>
<gene>
    <name evidence="8 11" type="primary">rnr</name>
    <name evidence="11" type="ORF">H8717_11480</name>
</gene>
<proteinExistence type="inferred from homology"/>
<evidence type="ECO:0000256" key="8">
    <source>
        <dbReference type="HAMAP-Rule" id="MF_01895"/>
    </source>
</evidence>
<evidence type="ECO:0000256" key="2">
    <source>
        <dbReference type="ARBA" id="ARBA00004496"/>
    </source>
</evidence>
<evidence type="ECO:0000259" key="9">
    <source>
        <dbReference type="PROSITE" id="PS50126"/>
    </source>
</evidence>
<comment type="caution">
    <text evidence="11">The sequence shown here is derived from an EMBL/GenBank/DDBJ whole genome shotgun (WGS) entry which is preliminary data.</text>
</comment>
<dbReference type="InterPro" id="IPR011805">
    <property type="entry name" value="RNase_R"/>
</dbReference>
<comment type="catalytic activity">
    <reaction evidence="1 8">
        <text>Exonucleolytic cleavage in the 3'- to 5'-direction to yield nucleoside 5'-phosphates.</text>
        <dbReference type="EC" id="3.1.13.1"/>
    </reaction>
</comment>
<name>A0ABR7NKT9_9FIRM</name>
<feature type="domain" description="TRAM" evidence="10">
    <location>
        <begin position="59"/>
        <end position="126"/>
    </location>
</feature>
<reference evidence="11 12" key="1">
    <citation type="submission" date="2020-08" db="EMBL/GenBank/DDBJ databases">
        <title>Genome public.</title>
        <authorList>
            <person name="Liu C."/>
            <person name="Sun Q."/>
        </authorList>
    </citation>
    <scope>NUCLEOTIDE SEQUENCE [LARGE SCALE GENOMIC DNA]</scope>
    <source>
        <strain evidence="11 12">BX1</strain>
    </source>
</reference>
<protein>
    <recommendedName>
        <fullName evidence="8">Ribonuclease R</fullName>
        <shortName evidence="8">RNase R</shortName>
        <ecNumber evidence="8">3.1.13.1</ecNumber>
    </recommendedName>
</protein>
<organism evidence="11 12">
    <name type="scientific">Yanshouia hominis</name>
    <dbReference type="NCBI Taxonomy" id="2763673"/>
    <lineage>
        <taxon>Bacteria</taxon>
        <taxon>Bacillati</taxon>
        <taxon>Bacillota</taxon>
        <taxon>Clostridia</taxon>
        <taxon>Eubacteriales</taxon>
        <taxon>Oscillospiraceae</taxon>
        <taxon>Yanshouia</taxon>
    </lineage>
</organism>
<evidence type="ECO:0000256" key="6">
    <source>
        <dbReference type="ARBA" id="ARBA00022839"/>
    </source>
</evidence>
<dbReference type="Pfam" id="PF00575">
    <property type="entry name" value="S1"/>
    <property type="match status" value="1"/>
</dbReference>
<keyword evidence="5 8" id="KW-0378">Hydrolase</keyword>
<dbReference type="RefSeq" id="WP_262400496.1">
    <property type="nucleotide sequence ID" value="NZ_JACRTB010000020.1"/>
</dbReference>
<dbReference type="PROSITE" id="PS50926">
    <property type="entry name" value="TRAM"/>
    <property type="match status" value="1"/>
</dbReference>
<dbReference type="InterPro" id="IPR012340">
    <property type="entry name" value="NA-bd_OB-fold"/>
</dbReference>
<keyword evidence="6 8" id="KW-0269">Exonuclease</keyword>
<comment type="similarity">
    <text evidence="8">Belongs to the RNR ribonuclease family. RNase R subfamily.</text>
</comment>
<dbReference type="InterPro" id="IPR013223">
    <property type="entry name" value="RNase_B_OB_dom"/>
</dbReference>
<evidence type="ECO:0000256" key="4">
    <source>
        <dbReference type="ARBA" id="ARBA00022722"/>
    </source>
</evidence>
<evidence type="ECO:0000313" key="11">
    <source>
        <dbReference type="EMBL" id="MBC8577024.1"/>
    </source>
</evidence>
<dbReference type="NCBIfam" id="TIGR02063">
    <property type="entry name" value="RNase_R"/>
    <property type="match status" value="1"/>
</dbReference>
<dbReference type="HAMAP" id="MF_01895">
    <property type="entry name" value="RNase_R"/>
    <property type="match status" value="1"/>
</dbReference>
<comment type="function">
    <text evidence="8">3'-5' exoribonuclease that releases 5'-nucleoside monophosphates and is involved in maturation of structured RNAs.</text>
</comment>
<dbReference type="Pfam" id="PF00773">
    <property type="entry name" value="RNB"/>
    <property type="match status" value="1"/>
</dbReference>
<dbReference type="InterPro" id="IPR002792">
    <property type="entry name" value="TRAM_dom"/>
</dbReference>
<dbReference type="PANTHER" id="PTHR23355">
    <property type="entry name" value="RIBONUCLEASE"/>
    <property type="match status" value="1"/>
</dbReference>
<dbReference type="SUPFAM" id="SSF50249">
    <property type="entry name" value="Nucleic acid-binding proteins"/>
    <property type="match status" value="3"/>
</dbReference>
<evidence type="ECO:0000313" key="12">
    <source>
        <dbReference type="Proteomes" id="UP000658131"/>
    </source>
</evidence>
<sequence>MSDLENRVRVQLRRAGKKSLAADELSRRAGVGKSEKKEFSILLSKMTEQGELVRQQNRKVVLARCVGARPATIVKVKKTFGFARIDDAQQDVFVPGRQLMGTLPGDRVMVRVSRSEGELDEGEVLSVIERAENRLSGTVVRNEYGELEFAPDNSAFAPVYLEGQEAAASEGEKAVALLVQHGDSHRDCRAVVQSRFGAAELAKNCCGAILDAAGIEREFSAGVLHEAEQAAAQPAEQEMARRLDLRGVPIFTIDGADTKDIDDAVSVERTASGWELGVHIADVSYYVAPKSLLDETAFSRGTSVYYADSVIPMLPPALSNGACSLNPREDRLAFSALVSLDQEGEIQKFRFEKSVIRSRVKGVYSEINRIFQGERDEALLDKYREVSDELPLLRELAGILAARRKKRGALDLSSAEAKIFVDEEGRAADIKPRVQGESERLIEEMMLVANEAAATLALEKLLPFVYRVHEPPAPEKLAVLKELLDTVGIPSGAVAPGVLPKQLSALLSRAKEGPYAVAVNSAMLRAMQKARYDDKNLGHYGLALANYAHFTSPIRRYPDLAIHRILSAFCTGVRPAEISRRYASFAAAAAKQSSAAELSAMGAERACEDCYKAEYMHRHLGEVFEGMISSAAPHGIYVQLDNTVEGLVRTEALGEGMLYDGKMQYCTESGARRLRVGDRIRVKVAAATVSTGRIDFVLAEG</sequence>
<evidence type="ECO:0000256" key="7">
    <source>
        <dbReference type="ARBA" id="ARBA00022884"/>
    </source>
</evidence>
<dbReference type="EC" id="3.1.13.1" evidence="8"/>
<evidence type="ECO:0000256" key="3">
    <source>
        <dbReference type="ARBA" id="ARBA00022490"/>
    </source>
</evidence>
<dbReference type="InterPro" id="IPR050180">
    <property type="entry name" value="RNR_Ribonuclease"/>
</dbReference>
<keyword evidence="12" id="KW-1185">Reference proteome</keyword>
<evidence type="ECO:0000256" key="5">
    <source>
        <dbReference type="ARBA" id="ARBA00022801"/>
    </source>
</evidence>
<keyword evidence="7 8" id="KW-0694">RNA-binding</keyword>
<dbReference type="Proteomes" id="UP000658131">
    <property type="component" value="Unassembled WGS sequence"/>
</dbReference>
<keyword evidence="4 8" id="KW-0540">Nuclease</keyword>
<keyword evidence="3 8" id="KW-0963">Cytoplasm</keyword>
<dbReference type="PROSITE" id="PS01175">
    <property type="entry name" value="RIBONUCLEASE_II"/>
    <property type="match status" value="1"/>
</dbReference>